<protein>
    <submittedName>
        <fullName evidence="2">Uncharacterized protein</fullName>
    </submittedName>
</protein>
<organism evidence="2 3">
    <name type="scientific">Hirundo rustica rustica</name>
    <dbReference type="NCBI Taxonomy" id="333673"/>
    <lineage>
        <taxon>Eukaryota</taxon>
        <taxon>Metazoa</taxon>
        <taxon>Chordata</taxon>
        <taxon>Craniata</taxon>
        <taxon>Vertebrata</taxon>
        <taxon>Euteleostomi</taxon>
        <taxon>Archelosauria</taxon>
        <taxon>Archosauria</taxon>
        <taxon>Dinosauria</taxon>
        <taxon>Saurischia</taxon>
        <taxon>Theropoda</taxon>
        <taxon>Coelurosauria</taxon>
        <taxon>Aves</taxon>
        <taxon>Neognathae</taxon>
        <taxon>Neoaves</taxon>
        <taxon>Telluraves</taxon>
        <taxon>Australaves</taxon>
        <taxon>Passeriformes</taxon>
        <taxon>Sylvioidea</taxon>
        <taxon>Hirundinidae</taxon>
        <taxon>Hirundo</taxon>
    </lineage>
</organism>
<dbReference type="EMBL" id="QRBI01000113">
    <property type="protein sequence ID" value="RMC09759.1"/>
    <property type="molecule type" value="Genomic_DNA"/>
</dbReference>
<evidence type="ECO:0000313" key="2">
    <source>
        <dbReference type="EMBL" id="RMC09759.1"/>
    </source>
</evidence>
<dbReference type="STRING" id="333673.A0A3M0K9B8"/>
<comment type="caution">
    <text evidence="2">The sequence shown here is derived from an EMBL/GenBank/DDBJ whole genome shotgun (WGS) entry which is preliminary data.</text>
</comment>
<sequence>MKFNKGKCQILHLGWGNPGCTDRLGNKRLESSSAERELEVLVDAKLNMSQQCPGSQEDHVLGCIRHSIANQSREVLVPLCFALVQPHLESWGQFCVPHYKKDINLLESLQRRAAKIVKGLEGKLYEECLRSLGLFSLEKRRLKGDLIAVYSFLMRASGGAGTDIDLFSLVISDRTRGNGLKLYHGRFRLDIRKRFFTQRVVGHWNGLPREVVTAPSLTDLKKCLDDALRHRL</sequence>
<dbReference type="PANTHER" id="PTHR33332">
    <property type="entry name" value="REVERSE TRANSCRIPTASE DOMAIN-CONTAINING PROTEIN"/>
    <property type="match status" value="1"/>
</dbReference>
<dbReference type="AlphaFoldDB" id="A0A3M0K9B8"/>
<gene>
    <name evidence="1" type="ORF">DUI87_13541</name>
    <name evidence="2" type="ORF">DUI87_13546</name>
</gene>
<accession>A0A3M0K9B8</accession>
<reference evidence="2 3" key="1">
    <citation type="submission" date="2018-07" db="EMBL/GenBank/DDBJ databases">
        <title>A high quality draft genome assembly of the barn swallow (H. rustica rustica).</title>
        <authorList>
            <person name="Formenti G."/>
            <person name="Chiara M."/>
            <person name="Poveda L."/>
            <person name="Francoijs K.-J."/>
            <person name="Bonisoli-Alquati A."/>
            <person name="Canova L."/>
            <person name="Gianfranceschi L."/>
            <person name="Horner D.S."/>
            <person name="Saino N."/>
        </authorList>
    </citation>
    <scope>NUCLEOTIDE SEQUENCE [LARGE SCALE GENOMIC DNA]</scope>
    <source>
        <strain evidence="2">Chelidonia</strain>
        <tissue evidence="2">Blood</tissue>
    </source>
</reference>
<name>A0A3M0K9B8_HIRRU</name>
<proteinExistence type="predicted"/>
<dbReference type="EMBL" id="QRBI01000113">
    <property type="protein sequence ID" value="RMC09754.1"/>
    <property type="molecule type" value="Genomic_DNA"/>
</dbReference>
<evidence type="ECO:0000313" key="3">
    <source>
        <dbReference type="Proteomes" id="UP000269221"/>
    </source>
</evidence>
<dbReference type="OrthoDB" id="9216885at2759"/>
<dbReference type="Proteomes" id="UP000269221">
    <property type="component" value="Unassembled WGS sequence"/>
</dbReference>
<keyword evidence="3" id="KW-1185">Reference proteome</keyword>
<evidence type="ECO:0000313" key="1">
    <source>
        <dbReference type="EMBL" id="RMC09754.1"/>
    </source>
</evidence>